<protein>
    <submittedName>
        <fullName evidence="1">TIGR00266 family protein</fullName>
    </submittedName>
</protein>
<proteinExistence type="predicted"/>
<organism evidence="1 2">
    <name type="scientific">Halovenus carboxidivorans</name>
    <dbReference type="NCBI Taxonomy" id="2692199"/>
    <lineage>
        <taxon>Archaea</taxon>
        <taxon>Methanobacteriati</taxon>
        <taxon>Methanobacteriota</taxon>
        <taxon>Stenosarchaea group</taxon>
        <taxon>Halobacteria</taxon>
        <taxon>Halobacteriales</taxon>
        <taxon>Haloarculaceae</taxon>
        <taxon>Halovenus</taxon>
    </lineage>
</organism>
<dbReference type="InterPro" id="IPR002838">
    <property type="entry name" value="AIM24"/>
</dbReference>
<dbReference type="NCBIfam" id="TIGR00266">
    <property type="entry name" value="TIGR00266 family protein"/>
    <property type="match status" value="1"/>
</dbReference>
<reference evidence="1 2" key="1">
    <citation type="submission" date="2019-12" db="EMBL/GenBank/DDBJ databases">
        <title>Isolation and characterization of three novel carbon monoxide-oxidizing members of Halobacteria from salione crusts and soils.</title>
        <authorList>
            <person name="Myers M.R."/>
            <person name="King G.M."/>
        </authorList>
    </citation>
    <scope>NUCLEOTIDE SEQUENCE [LARGE SCALE GENOMIC DNA]</scope>
    <source>
        <strain evidence="1 2">WSH3</strain>
    </source>
</reference>
<dbReference type="PANTHER" id="PTHR43657:SF1">
    <property type="entry name" value="ALTERED INHERITANCE OF MITOCHONDRIA PROTEIN 24, MITOCHONDRIAL"/>
    <property type="match status" value="1"/>
</dbReference>
<dbReference type="EMBL" id="WUUT01000001">
    <property type="protein sequence ID" value="MXR50249.1"/>
    <property type="molecule type" value="Genomic_DNA"/>
</dbReference>
<dbReference type="PANTHER" id="PTHR43657">
    <property type="entry name" value="TRYPTOPHAN RNA-BINDING ATTENUATOR PROTEIN-LIKE PROTEIN"/>
    <property type="match status" value="1"/>
</dbReference>
<sequence length="234" mass="24348">MEYEIVGDSAFPELEVSLAADEQIVAEPGAMLRYSPGIEMTTDTGSGGLVDTAKRAALGGESVFVNTFTVQSPGSVTLVPPAPGDVSGRFLNQETIYAKSGAFLAAEPDVDIGTEFRGASSFFGGGDAFLLQLSGVGTVFLDSYGALGQIELDGDEQTVVDTDHVVAFDSSVQHSTSRAGGLTSRAFGNEGKTAEFTGPGTVWVQNRDFERLAENVIAEEGPGGDEATSVTDFL</sequence>
<comment type="caution">
    <text evidence="1">The sequence shown here is derived from an EMBL/GenBank/DDBJ whole genome shotgun (WGS) entry which is preliminary data.</text>
</comment>
<dbReference type="Gene3D" id="3.60.160.10">
    <property type="entry name" value="Mitochondrial biogenesis AIM24"/>
    <property type="match status" value="1"/>
</dbReference>
<evidence type="ECO:0000313" key="2">
    <source>
        <dbReference type="Proteomes" id="UP000466535"/>
    </source>
</evidence>
<dbReference type="Pfam" id="PF01987">
    <property type="entry name" value="AIM24"/>
    <property type="match status" value="1"/>
</dbReference>
<dbReference type="Proteomes" id="UP000466535">
    <property type="component" value="Unassembled WGS sequence"/>
</dbReference>
<dbReference type="InterPro" id="IPR016031">
    <property type="entry name" value="Trp_RNA-bd_attenuator-like_dom"/>
</dbReference>
<accession>A0A6B0TAP8</accession>
<gene>
    <name evidence="1" type="ORF">GRX03_01310</name>
</gene>
<dbReference type="SUPFAM" id="SSF51219">
    <property type="entry name" value="TRAP-like"/>
    <property type="match status" value="1"/>
</dbReference>
<keyword evidence="2" id="KW-1185">Reference proteome</keyword>
<evidence type="ECO:0000313" key="1">
    <source>
        <dbReference type="EMBL" id="MXR50249.1"/>
    </source>
</evidence>
<dbReference type="RefSeq" id="WP_159762400.1">
    <property type="nucleotide sequence ID" value="NZ_WUUT01000001.1"/>
</dbReference>
<name>A0A6B0TAP8_9EURY</name>
<dbReference type="AlphaFoldDB" id="A0A6B0TAP8"/>
<dbReference type="OrthoDB" id="7592at2157"/>
<dbReference type="InterPro" id="IPR036983">
    <property type="entry name" value="AIM24_sf"/>
</dbReference>